<dbReference type="SUPFAM" id="SSF52058">
    <property type="entry name" value="L domain-like"/>
    <property type="match status" value="2"/>
</dbReference>
<dbReference type="Gene3D" id="1.10.10.10">
    <property type="entry name" value="Winged helix-like DNA-binding domain superfamily/Winged helix DNA-binding domain"/>
    <property type="match status" value="1"/>
</dbReference>
<keyword evidence="4" id="KW-0611">Plant defense</keyword>
<reference evidence="10 11" key="1">
    <citation type="journal article" date="2016" name="G3 (Bethesda)">
        <title>First Draft Assembly and Annotation of the Genome of a California Endemic Oak Quercus lobata Nee (Fagaceae).</title>
        <authorList>
            <person name="Sork V.L."/>
            <person name="Fitz-Gibbon S.T."/>
            <person name="Puiu D."/>
            <person name="Crepeau M."/>
            <person name="Gugger P.F."/>
            <person name="Sherman R."/>
            <person name="Stevens K."/>
            <person name="Langley C.H."/>
            <person name="Pellegrini M."/>
            <person name="Salzberg S.L."/>
        </authorList>
    </citation>
    <scope>NUCLEOTIDE SEQUENCE [LARGE SCALE GENOMIC DNA]</scope>
    <source>
        <strain evidence="10 11">cv. SW786</strain>
    </source>
</reference>
<feature type="domain" description="R13L1/DRL21-like LRR repeat region" evidence="9">
    <location>
        <begin position="662"/>
        <end position="784"/>
    </location>
</feature>
<feature type="domain" description="Disease resistance protein winged helix" evidence="8">
    <location>
        <begin position="433"/>
        <end position="500"/>
    </location>
</feature>
<protein>
    <recommendedName>
        <fullName evidence="12">CC-NBS-LRR protein</fullName>
    </recommendedName>
</protein>
<dbReference type="InterPro" id="IPR042197">
    <property type="entry name" value="Apaf_helical"/>
</dbReference>
<dbReference type="PRINTS" id="PR00364">
    <property type="entry name" value="DISEASERSIST"/>
</dbReference>
<keyword evidence="5" id="KW-0067">ATP-binding</keyword>
<dbReference type="InterPro" id="IPR002182">
    <property type="entry name" value="NB-ARC"/>
</dbReference>
<dbReference type="InterPro" id="IPR036388">
    <property type="entry name" value="WH-like_DNA-bd_sf"/>
</dbReference>
<dbReference type="Gene3D" id="1.20.5.4130">
    <property type="match status" value="1"/>
</dbReference>
<evidence type="ECO:0000313" key="10">
    <source>
        <dbReference type="EnsemblPlants" id="QL10p044564:mrna"/>
    </source>
</evidence>
<dbReference type="InterPro" id="IPR056789">
    <property type="entry name" value="LRR_R13L1-DRL21"/>
</dbReference>
<dbReference type="AlphaFoldDB" id="A0A7N2MRT1"/>
<name>A0A7N2MRT1_QUELO</name>
<evidence type="ECO:0000256" key="1">
    <source>
        <dbReference type="ARBA" id="ARBA00022614"/>
    </source>
</evidence>
<dbReference type="Gene3D" id="3.80.10.10">
    <property type="entry name" value="Ribonuclease Inhibitor"/>
    <property type="match status" value="3"/>
</dbReference>
<dbReference type="InterPro" id="IPR032675">
    <property type="entry name" value="LRR_dom_sf"/>
</dbReference>
<dbReference type="FunFam" id="3.40.50.300:FF:001091">
    <property type="entry name" value="Probable disease resistance protein At1g61300"/>
    <property type="match status" value="1"/>
</dbReference>
<dbReference type="EnsemblPlants" id="QL10p044564:mrna">
    <property type="protein sequence ID" value="QL10p044564:mrna"/>
    <property type="gene ID" value="QL10p044564"/>
</dbReference>
<evidence type="ECO:0000256" key="5">
    <source>
        <dbReference type="ARBA" id="ARBA00022840"/>
    </source>
</evidence>
<reference evidence="10" key="2">
    <citation type="submission" date="2021-01" db="UniProtKB">
        <authorList>
            <consortium name="EnsemblPlants"/>
        </authorList>
    </citation>
    <scope>IDENTIFICATION</scope>
</reference>
<dbReference type="InterPro" id="IPR027417">
    <property type="entry name" value="P-loop_NTPase"/>
</dbReference>
<dbReference type="GO" id="GO:0051707">
    <property type="term" value="P:response to other organism"/>
    <property type="evidence" value="ECO:0007669"/>
    <property type="project" value="UniProtKB-ARBA"/>
</dbReference>
<organism evidence="10 11">
    <name type="scientific">Quercus lobata</name>
    <name type="common">Valley oak</name>
    <dbReference type="NCBI Taxonomy" id="97700"/>
    <lineage>
        <taxon>Eukaryota</taxon>
        <taxon>Viridiplantae</taxon>
        <taxon>Streptophyta</taxon>
        <taxon>Embryophyta</taxon>
        <taxon>Tracheophyta</taxon>
        <taxon>Spermatophyta</taxon>
        <taxon>Magnoliopsida</taxon>
        <taxon>eudicotyledons</taxon>
        <taxon>Gunneridae</taxon>
        <taxon>Pentapetalae</taxon>
        <taxon>rosids</taxon>
        <taxon>fabids</taxon>
        <taxon>Fagales</taxon>
        <taxon>Fagaceae</taxon>
        <taxon>Quercus</taxon>
    </lineage>
</organism>
<evidence type="ECO:0000259" key="9">
    <source>
        <dbReference type="Pfam" id="PF25019"/>
    </source>
</evidence>
<feature type="domain" description="NB-ARC" evidence="6">
    <location>
        <begin position="182"/>
        <end position="348"/>
    </location>
</feature>
<evidence type="ECO:0000259" key="6">
    <source>
        <dbReference type="Pfam" id="PF00931"/>
    </source>
</evidence>
<dbReference type="Gramene" id="QL10p044564:mrna">
    <property type="protein sequence ID" value="QL10p044564:mrna"/>
    <property type="gene ID" value="QL10p044564"/>
</dbReference>
<keyword evidence="11" id="KW-1185">Reference proteome</keyword>
<dbReference type="GO" id="GO:0005524">
    <property type="term" value="F:ATP binding"/>
    <property type="evidence" value="ECO:0007669"/>
    <property type="project" value="UniProtKB-KW"/>
</dbReference>
<dbReference type="GO" id="GO:0006952">
    <property type="term" value="P:defense response"/>
    <property type="evidence" value="ECO:0007669"/>
    <property type="project" value="UniProtKB-KW"/>
</dbReference>
<keyword evidence="2" id="KW-0677">Repeat</keyword>
<dbReference type="PANTHER" id="PTHR36766:SF31">
    <property type="entry name" value="DISEASE RESISTANCE RPP13-LIKE PROTEIN 1"/>
    <property type="match status" value="1"/>
</dbReference>
<evidence type="ECO:0000256" key="3">
    <source>
        <dbReference type="ARBA" id="ARBA00022741"/>
    </source>
</evidence>
<dbReference type="OMA" id="TELEMCK"/>
<dbReference type="Gene3D" id="3.40.50.300">
    <property type="entry name" value="P-loop containing nucleotide triphosphate hydrolases"/>
    <property type="match status" value="1"/>
</dbReference>
<evidence type="ECO:0000313" key="11">
    <source>
        <dbReference type="Proteomes" id="UP000594261"/>
    </source>
</evidence>
<dbReference type="Pfam" id="PF23559">
    <property type="entry name" value="WHD_DRP"/>
    <property type="match status" value="1"/>
</dbReference>
<accession>A0A7N2MRT1</accession>
<dbReference type="FunFam" id="1.10.10.10:FF:000322">
    <property type="entry name" value="Probable disease resistance protein At1g63360"/>
    <property type="match status" value="1"/>
</dbReference>
<evidence type="ECO:0008006" key="12">
    <source>
        <dbReference type="Google" id="ProtNLM"/>
    </source>
</evidence>
<dbReference type="Pfam" id="PF00931">
    <property type="entry name" value="NB-ARC"/>
    <property type="match status" value="1"/>
</dbReference>
<dbReference type="Proteomes" id="UP000594261">
    <property type="component" value="Chromosome 10"/>
</dbReference>
<dbReference type="InterPro" id="IPR058922">
    <property type="entry name" value="WHD_DRP"/>
</dbReference>
<dbReference type="GO" id="GO:0043531">
    <property type="term" value="F:ADP binding"/>
    <property type="evidence" value="ECO:0007669"/>
    <property type="project" value="InterPro"/>
</dbReference>
<keyword evidence="3" id="KW-0547">Nucleotide-binding</keyword>
<dbReference type="InterPro" id="IPR041118">
    <property type="entry name" value="Rx_N"/>
</dbReference>
<dbReference type="Pfam" id="PF18052">
    <property type="entry name" value="Rx_N"/>
    <property type="match status" value="1"/>
</dbReference>
<dbReference type="SUPFAM" id="SSF52540">
    <property type="entry name" value="P-loop containing nucleoside triphosphate hydrolases"/>
    <property type="match status" value="1"/>
</dbReference>
<evidence type="ECO:0000259" key="8">
    <source>
        <dbReference type="Pfam" id="PF23559"/>
    </source>
</evidence>
<feature type="domain" description="Disease resistance N-terminal" evidence="7">
    <location>
        <begin position="10"/>
        <end position="103"/>
    </location>
</feature>
<evidence type="ECO:0000256" key="2">
    <source>
        <dbReference type="ARBA" id="ARBA00022737"/>
    </source>
</evidence>
<sequence length="1204" mass="135630">MAEALVGGAFLSAFLQVFFDRMASREVLDFFRRRKLNPESLRKLRTTLLYINAVLNDAEEKQIKNPAVKKWVNELQDTAYQAQDLLDVITTDASRYKLETELEMCKSKVRSFNLTSLSSYNRRIEPKLEEILGRLESLAKERDILGLKEGGGEKPSRKWQTTSLVEESSVYGRDDDKFSIIKLLQANDGSGDNISVIPIVGMGGVGKTTLAQLVYNSELLMGLFDVKAWVCVSQEYDVLRITKSILQAVTPSTSDSDNLDLLQVGLKNSLIGRKFLIVLDDVWSDNYADWEAILIVLKSGAYGSRIIVTTRRRSVALTVRTGTVPTFHLMPLSDEDCWLLFAKVAFANIDTQEYPELELIGKKVVKKCNGLPLAAKTLGGLLRVKLDPKEWVKILESNIWNFSDSESGILPALRMSYYYLPSYLKPCFAYFSIFPKNFKFKKEQLVLLWMEEDFLLSTKTENLEEVGSGYFDELVSRSFLQQLGGRNIRYVMHDLLHDLAKYVSGEFCFRMEGNNSDGLSEKTRYFSYSRRKCDAYERFEALHKAKGLRTFLQSSNVLAAHGYLNNNVIPNLLPALRSLRVLSLFSYLLPESVCTLYNLQTLLLSYCRSLIELPANMGCLINMRHLDISGTNLIKMPLQMGRLKSLQTLSAFILGKNGGSGINELRDLRQLKGSLSILKLENVVNARDALEANLRDKLQLEELVLKWGGHTNDSKKDREVLDQLQPHAYLKRLTIENYGGTTFSDWLGHASYKIEYVNLHNCKYCIFLPPFGKLPNLKYLSIVGLNVETIGTDFYGTAAFGIKPFGSLETLIFKNMLQLEEWLPFTDVNGGAVAFPCLQQLFIQNCPKLTKGLPDGLFSLKVLVIDKCQLLVASVPSAPAIRELKLQYCHKVLLNELPSLALKLRISGYDALESFHMDNNHCLQELDISDCPSLMLLPSCGTSDTLKSLSVKNCEKLLFPMHQCYASLESLHIRCIPSVPNHGPLQHLASVRRLEISNCPNFVSFPEEGLPAPSLTWFRVDSCNNLKALPEQMHTLLPSLVTLSLQNCPELESFPEGGLPSSLKSLEICYCDKLIPSRMGWGLQGLPSLGSFSIKGKCENLESFPDRGLLPSSLISLDIWDLQHLKSLNGDELQHLTELKYLRIGYCPVFQSMPEGGLPTSLTSLKVKKCPMLKERCQSENGEDWQKIKHIPVIELDNEVISRS</sequence>
<evidence type="ECO:0000256" key="4">
    <source>
        <dbReference type="ARBA" id="ARBA00022821"/>
    </source>
</evidence>
<proteinExistence type="predicted"/>
<dbReference type="InParanoid" id="A0A7N2MRT1"/>
<dbReference type="EMBL" id="LRBV02000010">
    <property type="status" value="NOT_ANNOTATED_CDS"/>
    <property type="molecule type" value="Genomic_DNA"/>
</dbReference>
<dbReference type="Gene3D" id="1.10.8.430">
    <property type="entry name" value="Helical domain of apoptotic protease-activating factors"/>
    <property type="match status" value="1"/>
</dbReference>
<dbReference type="PANTHER" id="PTHR36766">
    <property type="entry name" value="PLANT BROAD-SPECTRUM MILDEW RESISTANCE PROTEIN RPW8"/>
    <property type="match status" value="1"/>
</dbReference>
<evidence type="ECO:0000259" key="7">
    <source>
        <dbReference type="Pfam" id="PF18052"/>
    </source>
</evidence>
<keyword evidence="1" id="KW-0433">Leucine-rich repeat</keyword>
<dbReference type="Pfam" id="PF25019">
    <property type="entry name" value="LRR_R13L1-DRL21"/>
    <property type="match status" value="1"/>
</dbReference>